<gene>
    <name evidence="1" type="ORF">A1O5_12590</name>
</gene>
<name>W9VLC3_9EURO</name>
<accession>W9VLC3</accession>
<evidence type="ECO:0000313" key="2">
    <source>
        <dbReference type="Proteomes" id="UP000019471"/>
    </source>
</evidence>
<dbReference type="GeneID" id="19197276"/>
<reference evidence="1 2" key="1">
    <citation type="submission" date="2013-03" db="EMBL/GenBank/DDBJ databases">
        <title>The Genome Sequence of Cladophialophora psammophila CBS 110553.</title>
        <authorList>
            <consortium name="The Broad Institute Genomics Platform"/>
            <person name="Cuomo C."/>
            <person name="de Hoog S."/>
            <person name="Gorbushina A."/>
            <person name="Walker B."/>
            <person name="Young S.K."/>
            <person name="Zeng Q."/>
            <person name="Gargeya S."/>
            <person name="Fitzgerald M."/>
            <person name="Haas B."/>
            <person name="Abouelleil A."/>
            <person name="Allen A.W."/>
            <person name="Alvarado L."/>
            <person name="Arachchi H.M."/>
            <person name="Berlin A.M."/>
            <person name="Chapman S.B."/>
            <person name="Gainer-Dewar J."/>
            <person name="Goldberg J."/>
            <person name="Griggs A."/>
            <person name="Gujja S."/>
            <person name="Hansen M."/>
            <person name="Howarth C."/>
            <person name="Imamovic A."/>
            <person name="Ireland A."/>
            <person name="Larimer J."/>
            <person name="McCowan C."/>
            <person name="Murphy C."/>
            <person name="Pearson M."/>
            <person name="Poon T.W."/>
            <person name="Priest M."/>
            <person name="Roberts A."/>
            <person name="Saif S."/>
            <person name="Shea T."/>
            <person name="Sisk P."/>
            <person name="Sykes S."/>
            <person name="Wortman J."/>
            <person name="Nusbaum C."/>
            <person name="Birren B."/>
        </authorList>
    </citation>
    <scope>NUCLEOTIDE SEQUENCE [LARGE SCALE GENOMIC DNA]</scope>
    <source>
        <strain evidence="1 2">CBS 110553</strain>
    </source>
</reference>
<dbReference type="AlphaFoldDB" id="W9VLC3"/>
<comment type="caution">
    <text evidence="1">The sequence shown here is derived from an EMBL/GenBank/DDBJ whole genome shotgun (WGS) entry which is preliminary data.</text>
</comment>
<organism evidence="1 2">
    <name type="scientific">Cladophialophora psammophila CBS 110553</name>
    <dbReference type="NCBI Taxonomy" id="1182543"/>
    <lineage>
        <taxon>Eukaryota</taxon>
        <taxon>Fungi</taxon>
        <taxon>Dikarya</taxon>
        <taxon>Ascomycota</taxon>
        <taxon>Pezizomycotina</taxon>
        <taxon>Eurotiomycetes</taxon>
        <taxon>Chaetothyriomycetidae</taxon>
        <taxon>Chaetothyriales</taxon>
        <taxon>Herpotrichiellaceae</taxon>
        <taxon>Cladophialophora</taxon>
    </lineage>
</organism>
<sequence>MSPIIEPCHSPQPTPRLLRIVSFRGNQARSILNWNSWFSQSSKDLLENVQIGSNWAVCVIEKEPQPIETYFVLEKDGFSPYHYNAEQLSRSVESFVDIGYTDLSNPGIKERAWRLRELWGTPDPMKWNNQNFAVLLSLIITRKHSRENALNIARALLASLSAARSNSRLADGASDIVGTMLWGVVAVGISLPPGGIRPLPFWQLATGISNTSAEIDLRRSIENVHKEFSVLQSISCA</sequence>
<dbReference type="HOGENOM" id="CLU_1170549_0_0_1"/>
<dbReference type="Proteomes" id="UP000019471">
    <property type="component" value="Unassembled WGS sequence"/>
</dbReference>
<proteinExistence type="predicted"/>
<protein>
    <submittedName>
        <fullName evidence="1">Uncharacterized protein</fullName>
    </submittedName>
</protein>
<dbReference type="EMBL" id="AMGX01000035">
    <property type="protein sequence ID" value="EXJ56323.1"/>
    <property type="molecule type" value="Genomic_DNA"/>
</dbReference>
<keyword evidence="2" id="KW-1185">Reference proteome</keyword>
<evidence type="ECO:0000313" key="1">
    <source>
        <dbReference type="EMBL" id="EXJ56323.1"/>
    </source>
</evidence>
<dbReference type="RefSeq" id="XP_007751349.1">
    <property type="nucleotide sequence ID" value="XM_007753159.1"/>
</dbReference>